<gene>
    <name evidence="1" type="ORF">JI748_09095</name>
</gene>
<organism evidence="1 2">
    <name type="scientific">Devosia rhizoryzae</name>
    <dbReference type="NCBI Taxonomy" id="2774137"/>
    <lineage>
        <taxon>Bacteria</taxon>
        <taxon>Pseudomonadati</taxon>
        <taxon>Pseudomonadota</taxon>
        <taxon>Alphaproteobacteria</taxon>
        <taxon>Hyphomicrobiales</taxon>
        <taxon>Devosiaceae</taxon>
        <taxon>Devosia</taxon>
    </lineage>
</organism>
<evidence type="ECO:0008006" key="3">
    <source>
        <dbReference type="Google" id="ProtNLM"/>
    </source>
</evidence>
<keyword evidence="2" id="KW-1185">Reference proteome</keyword>
<evidence type="ECO:0000313" key="2">
    <source>
        <dbReference type="Proteomes" id="UP000595857"/>
    </source>
</evidence>
<name>A0ABX7C7M7_9HYPH</name>
<protein>
    <recommendedName>
        <fullName evidence="3">Transposase</fullName>
    </recommendedName>
</protein>
<accession>A0ABX7C7M7</accession>
<reference evidence="1 2" key="1">
    <citation type="submission" date="2021-01" db="EMBL/GenBank/DDBJ databases">
        <title>Genome seq and assembly of Devosia sp. LEGU1.</title>
        <authorList>
            <person name="Chhetri G."/>
        </authorList>
    </citation>
    <scope>NUCLEOTIDE SEQUENCE [LARGE SCALE GENOMIC DNA]</scope>
    <source>
        <strain evidence="1 2">LEGU1</strain>
    </source>
</reference>
<sequence length="135" mass="15753">MAETTKARPDWESIRAEYEGRHFQTKVICSRYGITLAQLRYQRERHHWKSNRTKPPDKGQLVTRMLRVLDQQVTKLEQAVDEPIDKQTATLATQVKTLDKLIELGASERNVEPVTRRNMADIRAKLVDRLAQSKR</sequence>
<dbReference type="EMBL" id="CP068046">
    <property type="protein sequence ID" value="QQR37961.1"/>
    <property type="molecule type" value="Genomic_DNA"/>
</dbReference>
<evidence type="ECO:0000313" key="1">
    <source>
        <dbReference type="EMBL" id="QQR37961.1"/>
    </source>
</evidence>
<dbReference type="Proteomes" id="UP000595857">
    <property type="component" value="Chromosome"/>
</dbReference>
<dbReference type="RefSeq" id="WP_201629763.1">
    <property type="nucleotide sequence ID" value="NZ_CP068046.1"/>
</dbReference>
<proteinExistence type="predicted"/>